<dbReference type="Gene3D" id="1.10.10.60">
    <property type="entry name" value="Homeodomain-like"/>
    <property type="match status" value="1"/>
</dbReference>
<feature type="region of interest" description="Disordered" evidence="2">
    <location>
        <begin position="170"/>
        <end position="263"/>
    </location>
</feature>
<feature type="chain" id="PRO_5035638664" description="Myb/SANT-like DNA-binding domain-containing protein" evidence="3">
    <location>
        <begin position="19"/>
        <end position="344"/>
    </location>
</feature>
<feature type="coiled-coil region" evidence="1">
    <location>
        <begin position="285"/>
        <end position="312"/>
    </location>
</feature>
<feature type="domain" description="Myb/SANT-like DNA-binding" evidence="4">
    <location>
        <begin position="80"/>
        <end position="164"/>
    </location>
</feature>
<feature type="compositionally biased region" description="Low complexity" evidence="2">
    <location>
        <begin position="174"/>
        <end position="214"/>
    </location>
</feature>
<dbReference type="EMBL" id="HBUF01075824">
    <property type="protein sequence ID" value="CAG6631074.1"/>
    <property type="molecule type" value="Transcribed_RNA"/>
</dbReference>
<evidence type="ECO:0000256" key="1">
    <source>
        <dbReference type="SAM" id="Coils"/>
    </source>
</evidence>
<feature type="signal peptide" evidence="3">
    <location>
        <begin position="1"/>
        <end position="18"/>
    </location>
</feature>
<feature type="compositionally biased region" description="Basic residues" evidence="2">
    <location>
        <begin position="254"/>
        <end position="263"/>
    </location>
</feature>
<keyword evidence="1" id="KW-0175">Coiled coil</keyword>
<feature type="region of interest" description="Disordered" evidence="2">
    <location>
        <begin position="321"/>
        <end position="344"/>
    </location>
</feature>
<evidence type="ECO:0000256" key="2">
    <source>
        <dbReference type="SAM" id="MobiDB-lite"/>
    </source>
</evidence>
<proteinExistence type="predicted"/>
<evidence type="ECO:0000313" key="5">
    <source>
        <dbReference type="EMBL" id="CAG6631073.1"/>
    </source>
</evidence>
<accession>A0A8D8QFN0</accession>
<evidence type="ECO:0000259" key="4">
    <source>
        <dbReference type="Pfam" id="PF13837"/>
    </source>
</evidence>
<evidence type="ECO:0000256" key="3">
    <source>
        <dbReference type="SAM" id="SignalP"/>
    </source>
</evidence>
<dbReference type="EMBL" id="HBUF01075823">
    <property type="protein sequence ID" value="CAG6631073.1"/>
    <property type="molecule type" value="Transcribed_RNA"/>
</dbReference>
<name>A0A8D8QFN0_9HEMI</name>
<organism evidence="5">
    <name type="scientific">Cacopsylla melanoneura</name>
    <dbReference type="NCBI Taxonomy" id="428564"/>
    <lineage>
        <taxon>Eukaryota</taxon>
        <taxon>Metazoa</taxon>
        <taxon>Ecdysozoa</taxon>
        <taxon>Arthropoda</taxon>
        <taxon>Hexapoda</taxon>
        <taxon>Insecta</taxon>
        <taxon>Pterygota</taxon>
        <taxon>Neoptera</taxon>
        <taxon>Paraneoptera</taxon>
        <taxon>Hemiptera</taxon>
        <taxon>Sternorrhyncha</taxon>
        <taxon>Psylloidea</taxon>
        <taxon>Psyllidae</taxon>
        <taxon>Psyllinae</taxon>
        <taxon>Cacopsylla</taxon>
    </lineage>
</organism>
<dbReference type="Pfam" id="PF13837">
    <property type="entry name" value="Myb_DNA-bind_4"/>
    <property type="match status" value="1"/>
</dbReference>
<protein>
    <recommendedName>
        <fullName evidence="4">Myb/SANT-like DNA-binding domain-containing protein</fullName>
    </recommendedName>
</protein>
<dbReference type="InterPro" id="IPR044822">
    <property type="entry name" value="Myb_DNA-bind_4"/>
</dbReference>
<sequence length="344" mass="38455">MRQRRLFIGLLISRPVSVLQNTEYWRMVQPQPTAEFQLQTLTYDDNDSETVDDPETDNNPTMGESFWLQSNGDGGDVGTLLIEIVHNQQYQNMFKQKKKKKYQIWNLIAQDLADKGFKVPSNNPGQACDQKFRNMIKSYKKFIEKSNKTGSGPSKPPRYFDVLHPHLSRRQDVSPPESLSSLPPSLPVLSSPTHPLPGASTTPTPLTSPVSQSPSPSPITPSPSSVAPSTSSLTPSTSSATPSTSSVPSLSLHSRVRTTLKPKKVGGEEMLTYFKSRDEETDEIAKKQMTSIDSLNKNLEEHNKLMAKKLLQNEKLMELMKQALGKQNKEKSGKKRRRSSDESE</sequence>
<feature type="compositionally biased region" description="Low complexity" evidence="2">
    <location>
        <begin position="222"/>
        <end position="252"/>
    </location>
</feature>
<keyword evidence="3" id="KW-0732">Signal</keyword>
<reference evidence="5" key="1">
    <citation type="submission" date="2021-05" db="EMBL/GenBank/DDBJ databases">
        <authorList>
            <person name="Alioto T."/>
            <person name="Alioto T."/>
            <person name="Gomez Garrido J."/>
        </authorList>
    </citation>
    <scope>NUCLEOTIDE SEQUENCE</scope>
</reference>
<dbReference type="AlphaFoldDB" id="A0A8D8QFN0"/>